<reference evidence="4" key="1">
    <citation type="journal article" date="2019" name="Int. J. Syst. Evol. Microbiol.">
        <title>The Global Catalogue of Microorganisms (GCM) 10K type strain sequencing project: providing services to taxonomists for standard genome sequencing and annotation.</title>
        <authorList>
            <consortium name="The Broad Institute Genomics Platform"/>
            <consortium name="The Broad Institute Genome Sequencing Center for Infectious Disease"/>
            <person name="Wu L."/>
            <person name="Ma J."/>
        </authorList>
    </citation>
    <scope>NUCLEOTIDE SEQUENCE [LARGE SCALE GENOMIC DNA]</scope>
    <source>
        <strain evidence="4">CCUG 50754</strain>
    </source>
</reference>
<dbReference type="RefSeq" id="WP_378752250.1">
    <property type="nucleotide sequence ID" value="NZ_JBHSSV010000009.1"/>
</dbReference>
<dbReference type="Proteomes" id="UP001597042">
    <property type="component" value="Unassembled WGS sequence"/>
</dbReference>
<evidence type="ECO:0000313" key="4">
    <source>
        <dbReference type="Proteomes" id="UP001597042"/>
    </source>
</evidence>
<protein>
    <submittedName>
        <fullName evidence="3">Nitrous oxide reductase family maturation protein NosD</fullName>
    </submittedName>
</protein>
<dbReference type="Pfam" id="PF05048">
    <property type="entry name" value="NosD"/>
    <property type="match status" value="1"/>
</dbReference>
<keyword evidence="1" id="KW-0732">Signal</keyword>
<dbReference type="InterPro" id="IPR007742">
    <property type="entry name" value="NosD_dom"/>
</dbReference>
<feature type="chain" id="PRO_5046125567" evidence="1">
    <location>
        <begin position="29"/>
        <end position="439"/>
    </location>
</feature>
<feature type="signal peptide" evidence="1">
    <location>
        <begin position="1"/>
        <end position="28"/>
    </location>
</feature>
<dbReference type="Gene3D" id="2.160.20.10">
    <property type="entry name" value="Single-stranded right-handed beta-helix, Pectin lyase-like"/>
    <property type="match status" value="1"/>
</dbReference>
<dbReference type="EMBL" id="JBHTIM010000001">
    <property type="protein sequence ID" value="MFD0779680.1"/>
    <property type="molecule type" value="Genomic_DNA"/>
</dbReference>
<evidence type="ECO:0000313" key="3">
    <source>
        <dbReference type="EMBL" id="MFD0779680.1"/>
    </source>
</evidence>
<keyword evidence="4" id="KW-1185">Reference proteome</keyword>
<dbReference type="InterPro" id="IPR011050">
    <property type="entry name" value="Pectin_lyase_fold/virulence"/>
</dbReference>
<organism evidence="3 4">
    <name type="scientific">Microbacterium koreense</name>
    <dbReference type="NCBI Taxonomy" id="323761"/>
    <lineage>
        <taxon>Bacteria</taxon>
        <taxon>Bacillati</taxon>
        <taxon>Actinomycetota</taxon>
        <taxon>Actinomycetes</taxon>
        <taxon>Micrococcales</taxon>
        <taxon>Microbacteriaceae</taxon>
        <taxon>Microbacterium</taxon>
    </lineage>
</organism>
<dbReference type="SUPFAM" id="SSF51126">
    <property type="entry name" value="Pectin lyase-like"/>
    <property type="match status" value="1"/>
</dbReference>
<dbReference type="InterPro" id="IPR012334">
    <property type="entry name" value="Pectin_lyas_fold"/>
</dbReference>
<proteinExistence type="predicted"/>
<feature type="domain" description="Periplasmic copper-binding protein NosD beta helix" evidence="2">
    <location>
        <begin position="73"/>
        <end position="265"/>
    </location>
</feature>
<name>A0ABW2ZM69_9MICO</name>
<dbReference type="SMART" id="SM00710">
    <property type="entry name" value="PbH1"/>
    <property type="match status" value="6"/>
</dbReference>
<dbReference type="PROSITE" id="PS51257">
    <property type="entry name" value="PROKAR_LIPOPROTEIN"/>
    <property type="match status" value="1"/>
</dbReference>
<evidence type="ECO:0000256" key="1">
    <source>
        <dbReference type="SAM" id="SignalP"/>
    </source>
</evidence>
<accession>A0ABW2ZM69</accession>
<gene>
    <name evidence="3" type="ORF">ACFQZV_00015</name>
</gene>
<evidence type="ECO:0000259" key="2">
    <source>
        <dbReference type="Pfam" id="PF05048"/>
    </source>
</evidence>
<comment type="caution">
    <text evidence="3">The sequence shown here is derived from an EMBL/GenBank/DDBJ whole genome shotgun (WGS) entry which is preliminary data.</text>
</comment>
<dbReference type="InterPro" id="IPR006626">
    <property type="entry name" value="PbH1"/>
</dbReference>
<sequence>MAARRRIARILAFVAMACAVIPTGVACASSESRALIHVPDDVATLTEAAHLVDEDGMIVIGPGVYAEQLSIDTPGVTVRGESRNDTIIDGGGIRPYGVVVTADGVRVENLTVHSATFYGVLFTGLHDESGPSAPTADGYRRWDPTVFPPLERFLVDHVTAYNNGLYGIYAFNARHGVIRDSYASGSADSGFYVGQCVECDILVTGNVAERNAVGFENANASDSLMVAGNRFSDNRVGVAILSSYQEAFTPQRGTTVVGNLISNNASDDSPAHAEGGFGIGIGLAGGQDNTFSENRVAGHPRAGIVLSNTEDIPTADNSFVDTVFDDNAIDVADVSASRTPAVGNCVESGDPLTSAPASLARELHAACADATTTQSAVASLDDPAAPVGVSFLRVAPPRPQPNLRARDSYPPLPARITLPDAAQFPAPSSGFLADRIGTR</sequence>